<keyword evidence="1" id="KW-0812">Transmembrane</keyword>
<keyword evidence="1" id="KW-0472">Membrane</keyword>
<gene>
    <name evidence="2" type="ORF">I8D64_10010</name>
</gene>
<name>A0ABS1BAQ7_9MICO</name>
<keyword evidence="3" id="KW-1185">Reference proteome</keyword>
<dbReference type="EMBL" id="JAEDAJ010000004">
    <property type="protein sequence ID" value="MBK0331738.1"/>
    <property type="molecule type" value="Genomic_DNA"/>
</dbReference>
<proteinExistence type="predicted"/>
<comment type="caution">
    <text evidence="2">The sequence shown here is derived from an EMBL/GenBank/DDBJ whole genome shotgun (WGS) entry which is preliminary data.</text>
</comment>
<evidence type="ECO:0000313" key="2">
    <source>
        <dbReference type="EMBL" id="MBK0331738.1"/>
    </source>
</evidence>
<keyword evidence="1" id="KW-1133">Transmembrane helix</keyword>
<feature type="transmembrane region" description="Helical" evidence="1">
    <location>
        <begin position="72"/>
        <end position="97"/>
    </location>
</feature>
<sequence length="150" mass="16161">MNRLFTAICVYLGLGLASGLAFREITKHSDWPATDHTQLGVVHTHLLTLGVIVLLAVLALEAVLRLSDSPRLFAWFQGVYHAGVLVSAAMMFVRGLLTVQGADLGSMDAMVSGIAGIGHILLTVGFVLLMVLIRRAIVRRTTQETVTARP</sequence>
<protein>
    <submittedName>
        <fullName evidence="2">DUF2871 domain-containing protein</fullName>
    </submittedName>
</protein>
<evidence type="ECO:0000256" key="1">
    <source>
        <dbReference type="SAM" id="Phobius"/>
    </source>
</evidence>
<dbReference type="Pfam" id="PF11070">
    <property type="entry name" value="DUF2871"/>
    <property type="match status" value="1"/>
</dbReference>
<feature type="transmembrane region" description="Helical" evidence="1">
    <location>
        <begin position="39"/>
        <end position="60"/>
    </location>
</feature>
<reference evidence="2 3" key="1">
    <citation type="submission" date="2020-12" db="EMBL/GenBank/DDBJ databases">
        <title>Brachybacterium sp. MASK1Z-5, whole genome shotgun sequence.</title>
        <authorList>
            <person name="Tuo L."/>
        </authorList>
    </citation>
    <scope>NUCLEOTIDE SEQUENCE [LARGE SCALE GENOMIC DNA]</scope>
    <source>
        <strain evidence="2 3">MASK1Z-5</strain>
    </source>
</reference>
<organism evidence="2 3">
    <name type="scientific">Brachybacterium halotolerans</name>
    <dbReference type="NCBI Taxonomy" id="2795215"/>
    <lineage>
        <taxon>Bacteria</taxon>
        <taxon>Bacillati</taxon>
        <taxon>Actinomycetota</taxon>
        <taxon>Actinomycetes</taxon>
        <taxon>Micrococcales</taxon>
        <taxon>Dermabacteraceae</taxon>
        <taxon>Brachybacterium</taxon>
    </lineage>
</organism>
<feature type="transmembrane region" description="Helical" evidence="1">
    <location>
        <begin position="109"/>
        <end position="133"/>
    </location>
</feature>
<dbReference type="Proteomes" id="UP000612352">
    <property type="component" value="Unassembled WGS sequence"/>
</dbReference>
<evidence type="ECO:0000313" key="3">
    <source>
        <dbReference type="Proteomes" id="UP000612352"/>
    </source>
</evidence>
<accession>A0ABS1BAQ7</accession>
<dbReference type="InterPro" id="IPR021299">
    <property type="entry name" value="DUF2871"/>
</dbReference>